<comment type="caution">
    <text evidence="2">The sequence shown here is derived from an EMBL/GenBank/DDBJ whole genome shotgun (WGS) entry which is preliminary data.</text>
</comment>
<dbReference type="Proteomes" id="UP000028123">
    <property type="component" value="Unassembled WGS sequence"/>
</dbReference>
<dbReference type="PANTHER" id="PTHR42754:SF1">
    <property type="entry name" value="LIPOPROTEIN"/>
    <property type="match status" value="1"/>
</dbReference>
<evidence type="ECO:0000256" key="1">
    <source>
        <dbReference type="SAM" id="SignalP"/>
    </source>
</evidence>
<dbReference type="SUPFAM" id="SSF50998">
    <property type="entry name" value="Quinoprotein alcohol dehydrogenase-like"/>
    <property type="match status" value="1"/>
</dbReference>
<proteinExistence type="predicted"/>
<evidence type="ECO:0008006" key="4">
    <source>
        <dbReference type="Google" id="ProtNLM"/>
    </source>
</evidence>
<dbReference type="eggNOG" id="COG1520">
    <property type="taxonomic scope" value="Bacteria"/>
</dbReference>
<dbReference type="RefSeq" id="WP_036685304.1">
    <property type="nucleotide sequence ID" value="NZ_JNVM01000016.1"/>
</dbReference>
<name>A0A081P0S4_9BACL</name>
<dbReference type="OrthoDB" id="9811934at2"/>
<sequence>MKKSIPVLSSLAAALLLSSQVAFAHESLPEASSQVPVKNAEVKVTNLLSQNKNVDGKNSLSTPQSLASLVPPVLQKGTTFNFSQRDFGESVVQTSDGGYVFVGSTTVNGNEDILFAKTDASLALQWAYALGGPAEETGAEVRQTSDGGYIIAGTSNASGSKDIYLAKTDANGAIQWAKTYGGPGQEEAAAMEIGHDGGYVIVGAKGDSQFTTDAYMLKVDASGNVQWSRTYGQENLEDRFYGVSVTPDGGYVGAGYKTIKQTIPGGTEQAMYGLMAKVSGSGAPVFESTLDKYSMLKGVAATSSGYVAAGSINNFGQPNSSQGYNIFVTKVGTTGAKLWTNQFHSTNGDFANDVKAAKDGNYIVTGLTSPQVGKEDLVLMKINNAGNALWSNTYDFGNTGEIGKRVATTNDGGYVVTGSFQADSSNGNYDVLLAKFGSD</sequence>
<reference evidence="2 3" key="1">
    <citation type="submission" date="2014-06" db="EMBL/GenBank/DDBJ databases">
        <title>Draft genome sequence of Paenibacillus sp. MSt1.</title>
        <authorList>
            <person name="Aw Y.K."/>
            <person name="Ong K.S."/>
            <person name="Gan H.M."/>
            <person name="Lee S.M."/>
        </authorList>
    </citation>
    <scope>NUCLEOTIDE SEQUENCE [LARGE SCALE GENOMIC DNA]</scope>
    <source>
        <strain evidence="2 3">MSt1</strain>
    </source>
</reference>
<keyword evidence="1" id="KW-0732">Signal</keyword>
<protein>
    <recommendedName>
        <fullName evidence="4">Bulb-type lectin domain-containing protein</fullName>
    </recommendedName>
</protein>
<organism evidence="2 3">
    <name type="scientific">Paenibacillus tyrfis</name>
    <dbReference type="NCBI Taxonomy" id="1501230"/>
    <lineage>
        <taxon>Bacteria</taxon>
        <taxon>Bacillati</taxon>
        <taxon>Bacillota</taxon>
        <taxon>Bacilli</taxon>
        <taxon>Bacillales</taxon>
        <taxon>Paenibacillaceae</taxon>
        <taxon>Paenibacillus</taxon>
    </lineage>
</organism>
<keyword evidence="3" id="KW-1185">Reference proteome</keyword>
<dbReference type="InterPro" id="IPR011047">
    <property type="entry name" value="Quinoprotein_ADH-like_sf"/>
</dbReference>
<dbReference type="AlphaFoldDB" id="A0A081P0S4"/>
<evidence type="ECO:0000313" key="3">
    <source>
        <dbReference type="Proteomes" id="UP000028123"/>
    </source>
</evidence>
<evidence type="ECO:0000313" key="2">
    <source>
        <dbReference type="EMBL" id="KEQ24297.1"/>
    </source>
</evidence>
<feature type="signal peptide" evidence="1">
    <location>
        <begin position="1"/>
        <end position="24"/>
    </location>
</feature>
<gene>
    <name evidence="2" type="ORF">ET33_08360</name>
</gene>
<dbReference type="PANTHER" id="PTHR42754">
    <property type="entry name" value="ENDOGLUCANASE"/>
    <property type="match status" value="1"/>
</dbReference>
<dbReference type="EMBL" id="JNVM01000016">
    <property type="protein sequence ID" value="KEQ24297.1"/>
    <property type="molecule type" value="Genomic_DNA"/>
</dbReference>
<accession>A0A081P0S4</accession>
<feature type="chain" id="PRO_5001761250" description="Bulb-type lectin domain-containing protein" evidence="1">
    <location>
        <begin position="25"/>
        <end position="439"/>
    </location>
</feature>